<gene>
    <name evidence="2" type="ORF">PYX00_008568</name>
</gene>
<feature type="compositionally biased region" description="Basic and acidic residues" evidence="1">
    <location>
        <begin position="85"/>
        <end position="96"/>
    </location>
</feature>
<feature type="compositionally biased region" description="Polar residues" evidence="1">
    <location>
        <begin position="97"/>
        <end position="110"/>
    </location>
</feature>
<reference evidence="2" key="1">
    <citation type="journal article" date="2024" name="Gigascience">
        <title>Chromosome-level genome of the poultry shaft louse Menopon gallinae provides insight into the host-switching and adaptive evolution of parasitic lice.</title>
        <authorList>
            <person name="Xu Y."/>
            <person name="Ma L."/>
            <person name="Liu S."/>
            <person name="Liang Y."/>
            <person name="Liu Q."/>
            <person name="He Z."/>
            <person name="Tian L."/>
            <person name="Duan Y."/>
            <person name="Cai W."/>
            <person name="Li H."/>
            <person name="Song F."/>
        </authorList>
    </citation>
    <scope>NUCLEOTIDE SEQUENCE</scope>
    <source>
        <strain evidence="2">Cailab_2023a</strain>
    </source>
</reference>
<protein>
    <submittedName>
        <fullName evidence="2">Uncharacterized protein</fullName>
    </submittedName>
</protein>
<sequence length="609" mass="68711">MSTNKGNNAEDSEETLNDYYINRNYGIDPSVIVSPSSWDDSDQELTESHSSFGGESEHKTDTHYSKSNWKEDRRQSLARIRRRSRECDDSPVETRDGSQNYSPKSHNTTETKTFSCTHTKINILQFDQNWSDWDLDDIILDIESFFIDQKGPDIIVPQLNSVSITTNYYSDDESGNIHRNLNVALPRIVEITEPRQITSTGCNEVDPSKPVQNIVKHSEDNNTNQCSTVISEITPDVVIEPNNFSAENIPTTDESSRDLHQVWSGTKSKTKDKAFEQTMSYVDSEYVRNNLRYVFCDMAAPRDSMEIATISIGNDDETLNLRVSSKDNAESKEGTSDKIESEDKINVEEYNSYCTENTPGTLRMNGNISETMVNYSHPNESAGLGNLFRRSVSSVEIVYSDMEESRDNRRSQAALKCEHFLLHDSVPRSGREIFLTNICSPRKQSTFDGNEQDINYLENSDKVQLLSSTNDKEDSSEEYFYTDRIQLTSTDETPQSRGKSDISYSSSSGQDSNNHLDMSSRSDKRNDSRSSSATFRNKIILHLDLSDNDDRGSSSSTKTSTDLKSSDSSGSSKNSEHEQSRSHRLLSASKGECRENREIGGYEIVLRGG</sequence>
<dbReference type="AlphaFoldDB" id="A0AAW2HQ52"/>
<feature type="compositionally biased region" description="Polar residues" evidence="1">
    <location>
        <begin position="485"/>
        <end position="495"/>
    </location>
</feature>
<feature type="compositionally biased region" description="Basic and acidic residues" evidence="1">
    <location>
        <begin position="518"/>
        <end position="528"/>
    </location>
</feature>
<feature type="region of interest" description="Disordered" evidence="1">
    <location>
        <begin position="467"/>
        <end position="533"/>
    </location>
</feature>
<evidence type="ECO:0000313" key="2">
    <source>
        <dbReference type="EMBL" id="KAL0271488.1"/>
    </source>
</evidence>
<organism evidence="2">
    <name type="scientific">Menopon gallinae</name>
    <name type="common">poultry shaft louse</name>
    <dbReference type="NCBI Taxonomy" id="328185"/>
    <lineage>
        <taxon>Eukaryota</taxon>
        <taxon>Metazoa</taxon>
        <taxon>Ecdysozoa</taxon>
        <taxon>Arthropoda</taxon>
        <taxon>Hexapoda</taxon>
        <taxon>Insecta</taxon>
        <taxon>Pterygota</taxon>
        <taxon>Neoptera</taxon>
        <taxon>Paraneoptera</taxon>
        <taxon>Psocodea</taxon>
        <taxon>Troctomorpha</taxon>
        <taxon>Phthiraptera</taxon>
        <taxon>Amblycera</taxon>
        <taxon>Menoponidae</taxon>
        <taxon>Menopon</taxon>
    </lineage>
</organism>
<feature type="compositionally biased region" description="Low complexity" evidence="1">
    <location>
        <begin position="501"/>
        <end position="512"/>
    </location>
</feature>
<feature type="compositionally biased region" description="Basic and acidic residues" evidence="1">
    <location>
        <begin position="55"/>
        <end position="75"/>
    </location>
</feature>
<accession>A0AAW2HQ52</accession>
<name>A0AAW2HQ52_9NEOP</name>
<proteinExistence type="predicted"/>
<feature type="region of interest" description="Disordered" evidence="1">
    <location>
        <begin position="30"/>
        <end position="110"/>
    </location>
</feature>
<comment type="caution">
    <text evidence="2">The sequence shown here is derived from an EMBL/GenBank/DDBJ whole genome shotgun (WGS) entry which is preliminary data.</text>
</comment>
<feature type="compositionally biased region" description="Low complexity" evidence="1">
    <location>
        <begin position="553"/>
        <end position="573"/>
    </location>
</feature>
<feature type="region of interest" description="Disordered" evidence="1">
    <location>
        <begin position="546"/>
        <end position="592"/>
    </location>
</feature>
<evidence type="ECO:0000256" key="1">
    <source>
        <dbReference type="SAM" id="MobiDB-lite"/>
    </source>
</evidence>
<dbReference type="EMBL" id="JARGDH010000004">
    <property type="protein sequence ID" value="KAL0271488.1"/>
    <property type="molecule type" value="Genomic_DNA"/>
</dbReference>